<evidence type="ECO:0000256" key="1">
    <source>
        <dbReference type="ARBA" id="ARBA00004481"/>
    </source>
</evidence>
<keyword evidence="11" id="KW-1185">Reference proteome</keyword>
<dbReference type="Proteomes" id="UP000654370">
    <property type="component" value="Unassembled WGS sequence"/>
</dbReference>
<dbReference type="GO" id="GO:0000814">
    <property type="term" value="C:ESCRT II complex"/>
    <property type="evidence" value="ECO:0007669"/>
    <property type="project" value="UniProtKB-UniRule"/>
</dbReference>
<protein>
    <recommendedName>
        <fullName evidence="9">Vacuolar-sorting protein SNF8</fullName>
    </recommendedName>
</protein>
<dbReference type="PANTHER" id="PTHR12806">
    <property type="entry name" value="EAP30 SUBUNIT OF ELL COMPLEX"/>
    <property type="match status" value="1"/>
</dbReference>
<dbReference type="Gene3D" id="1.10.10.10">
    <property type="entry name" value="Winged helix-like DNA-binding domain superfamily/Winged helix DNA-binding domain"/>
    <property type="match status" value="2"/>
</dbReference>
<dbReference type="InterPro" id="IPR036390">
    <property type="entry name" value="WH_DNA-bd_sf"/>
</dbReference>
<dbReference type="AlphaFoldDB" id="A0A8H7PXJ3"/>
<evidence type="ECO:0000256" key="8">
    <source>
        <dbReference type="ARBA" id="ARBA00023136"/>
    </source>
</evidence>
<reference evidence="10" key="1">
    <citation type="submission" date="2020-12" db="EMBL/GenBank/DDBJ databases">
        <title>Metabolic potential, ecology and presence of endohyphal bacteria is reflected in genomic diversity of Mucoromycotina.</title>
        <authorList>
            <person name="Muszewska A."/>
            <person name="Okrasinska A."/>
            <person name="Steczkiewicz K."/>
            <person name="Drgas O."/>
            <person name="Orlowska M."/>
            <person name="Perlinska-Lenart U."/>
            <person name="Aleksandrzak-Piekarczyk T."/>
            <person name="Szatraj K."/>
            <person name="Zielenkiewicz U."/>
            <person name="Pilsyk S."/>
            <person name="Malc E."/>
            <person name="Mieczkowski P."/>
            <person name="Kruszewska J.S."/>
            <person name="Biernat P."/>
            <person name="Pawlowska J."/>
        </authorList>
    </citation>
    <scope>NUCLEOTIDE SEQUENCE</scope>
    <source>
        <strain evidence="10">WA0000067209</strain>
    </source>
</reference>
<dbReference type="SUPFAM" id="SSF46785">
    <property type="entry name" value="Winged helix' DNA-binding domain"/>
    <property type="match status" value="2"/>
</dbReference>
<dbReference type="OrthoDB" id="283883at2759"/>
<keyword evidence="4 9" id="KW-0813">Transport</keyword>
<keyword evidence="6" id="KW-0967">Endosome</keyword>
<evidence type="ECO:0000256" key="3">
    <source>
        <dbReference type="ARBA" id="ARBA00009834"/>
    </source>
</evidence>
<comment type="function">
    <text evidence="9">Component of the endosomal sorting complex required for transport II (ESCRT-II), which is required for multivesicular body (MVB) formation and sorting of endosomal cargo proteins into MVBs.</text>
</comment>
<evidence type="ECO:0000256" key="6">
    <source>
        <dbReference type="ARBA" id="ARBA00022753"/>
    </source>
</evidence>
<dbReference type="InterPro" id="IPR016689">
    <property type="entry name" value="ESCRT-2_cplx_Snf8"/>
</dbReference>
<dbReference type="InterPro" id="IPR040608">
    <property type="entry name" value="Snf8/Vps36"/>
</dbReference>
<evidence type="ECO:0000256" key="4">
    <source>
        <dbReference type="ARBA" id="ARBA00022448"/>
    </source>
</evidence>
<dbReference type="GO" id="GO:0043328">
    <property type="term" value="P:protein transport to vacuole involved in ubiquitin-dependent protein catabolic process via the multivesicular body sorting pathway"/>
    <property type="evidence" value="ECO:0007669"/>
    <property type="project" value="TreeGrafter"/>
</dbReference>
<proteinExistence type="inferred from homology"/>
<evidence type="ECO:0000256" key="7">
    <source>
        <dbReference type="ARBA" id="ARBA00022927"/>
    </source>
</evidence>
<dbReference type="PANTHER" id="PTHR12806:SF0">
    <property type="entry name" value="VACUOLAR-SORTING PROTEIN SNF8"/>
    <property type="match status" value="1"/>
</dbReference>
<comment type="subunit">
    <text evidence="9">Component of the endosomal sorting complex required for transport II (ESCRT-II).</text>
</comment>
<keyword evidence="8" id="KW-0472">Membrane</keyword>
<organism evidence="10 11">
    <name type="scientific">Mortierella isabellina</name>
    <name type="common">Filamentous fungus</name>
    <name type="synonym">Umbelopsis isabellina</name>
    <dbReference type="NCBI Taxonomy" id="91625"/>
    <lineage>
        <taxon>Eukaryota</taxon>
        <taxon>Fungi</taxon>
        <taxon>Fungi incertae sedis</taxon>
        <taxon>Mucoromycota</taxon>
        <taxon>Mucoromycotina</taxon>
        <taxon>Umbelopsidomycetes</taxon>
        <taxon>Umbelopsidales</taxon>
        <taxon>Umbelopsidaceae</taxon>
        <taxon>Umbelopsis</taxon>
    </lineage>
</organism>
<gene>
    <name evidence="10" type="ORF">INT43_007030</name>
</gene>
<dbReference type="FunFam" id="1.10.10.10:FF:000085">
    <property type="entry name" value="Vacuolar-sorting protein SNF8"/>
    <property type="match status" value="1"/>
</dbReference>
<evidence type="ECO:0000313" key="11">
    <source>
        <dbReference type="Proteomes" id="UP000654370"/>
    </source>
</evidence>
<comment type="caution">
    <text evidence="10">The sequence shown here is derived from an EMBL/GenBank/DDBJ whole genome shotgun (WGS) entry which is preliminary data.</text>
</comment>
<evidence type="ECO:0000256" key="5">
    <source>
        <dbReference type="ARBA" id="ARBA00022490"/>
    </source>
</evidence>
<keyword evidence="5" id="KW-0963">Cytoplasm</keyword>
<dbReference type="EMBL" id="JAEPQZ010000004">
    <property type="protein sequence ID" value="KAG2182103.1"/>
    <property type="molecule type" value="Genomic_DNA"/>
</dbReference>
<evidence type="ECO:0000256" key="9">
    <source>
        <dbReference type="PIRNR" id="PIRNR017215"/>
    </source>
</evidence>
<accession>A0A8H7PXJ3</accession>
<keyword evidence="7 9" id="KW-0653">Protein transport</keyword>
<dbReference type="FunFam" id="1.10.10.10:FF:000397">
    <property type="entry name" value="Vacuolar-sorting protein SNF8"/>
    <property type="match status" value="1"/>
</dbReference>
<evidence type="ECO:0000256" key="2">
    <source>
        <dbReference type="ARBA" id="ARBA00004496"/>
    </source>
</evidence>
<sequence length="251" mass="29040">MRRRAVGYASAHNRQAIDRKYQEIGDSIAAREIQQLHDQLDTFKDNLQDFARKYRKDIRRDPEFRMHFQHMCTKIGVDPLASNKGFWADLLGFGDFYFELSVQITEICIATRPQNGGLIEIEELKRRVKAKRGTSKDPKAQQQEISEDDIVRSIKTLKPLSSGFEIITIGKKRLVRSVPKELDTDQSSLLLLAQTNGYVDKSAIEKELRWHDGRVTRALDNLLQDGLAWIDCSEAEEDRYWIPSFYDFGDN</sequence>
<name>A0A8H7PXJ3_MORIS</name>
<evidence type="ECO:0000313" key="10">
    <source>
        <dbReference type="EMBL" id="KAG2182103.1"/>
    </source>
</evidence>
<comment type="subcellular location">
    <subcellularLocation>
        <location evidence="2">Cytoplasm</location>
    </subcellularLocation>
    <subcellularLocation>
        <location evidence="1">Endosome membrane</location>
        <topology evidence="1">Peripheral membrane protein</topology>
    </subcellularLocation>
</comment>
<dbReference type="Gene3D" id="6.10.140.180">
    <property type="match status" value="1"/>
</dbReference>
<dbReference type="PIRSF" id="PIRSF017215">
    <property type="entry name" value="ESCRT2_Vps22"/>
    <property type="match status" value="1"/>
</dbReference>
<comment type="similarity">
    <text evidence="3 9">Belongs to the SNF8 family.</text>
</comment>
<dbReference type="Pfam" id="PF04157">
    <property type="entry name" value="EAP30"/>
    <property type="match status" value="1"/>
</dbReference>
<dbReference type="InterPro" id="IPR036388">
    <property type="entry name" value="WH-like_DNA-bd_sf"/>
</dbReference>